<dbReference type="EMBL" id="CP023564">
    <property type="protein sequence ID" value="ATG55378.1"/>
    <property type="molecule type" value="Genomic_DNA"/>
</dbReference>
<dbReference type="InterPro" id="IPR019933">
    <property type="entry name" value="DivIVA_domain"/>
</dbReference>
<dbReference type="Gene3D" id="6.10.250.660">
    <property type="match status" value="2"/>
</dbReference>
<keyword evidence="2" id="KW-0132">Cell division</keyword>
<accession>A0A291GYV1</accession>
<evidence type="ECO:0000313" key="3">
    <source>
        <dbReference type="Proteomes" id="UP000217889"/>
    </source>
</evidence>
<gene>
    <name evidence="2" type="ORF">CFK41_11815</name>
</gene>
<reference evidence="2 3" key="1">
    <citation type="journal article" date="2014" name="Int. J. Syst. Evol. Microbiol.">
        <title>Brachybacterium ginsengisoli sp. nov., isolated from soil of a ginseng field.</title>
        <authorList>
            <person name="Hoang V.A."/>
            <person name="Kim Y.J."/>
            <person name="Nguyen N.L."/>
            <person name="Yang D.C."/>
        </authorList>
    </citation>
    <scope>NUCLEOTIDE SEQUENCE [LARGE SCALE GENOMIC DNA]</scope>
    <source>
        <strain evidence="2 3">DCY80</strain>
    </source>
</reference>
<organism evidence="2 3">
    <name type="scientific">Brachybacterium ginsengisoli</name>
    <dbReference type="NCBI Taxonomy" id="1331682"/>
    <lineage>
        <taxon>Bacteria</taxon>
        <taxon>Bacillati</taxon>
        <taxon>Actinomycetota</taxon>
        <taxon>Actinomycetes</taxon>
        <taxon>Micrococcales</taxon>
        <taxon>Dermabacteraceae</taxon>
        <taxon>Brachybacterium</taxon>
    </lineage>
</organism>
<dbReference type="NCBIfam" id="TIGR03544">
    <property type="entry name" value="DivI1A_domain"/>
    <property type="match status" value="2"/>
</dbReference>
<keyword evidence="3" id="KW-1185">Reference proteome</keyword>
<proteinExistence type="predicted"/>
<dbReference type="Proteomes" id="UP000217889">
    <property type="component" value="Chromosome"/>
</dbReference>
<name>A0A291GYV1_9MICO</name>
<keyword evidence="2" id="KW-0131">Cell cycle</keyword>
<protein>
    <submittedName>
        <fullName evidence="2">Cell division protein DivIVA</fullName>
    </submittedName>
</protein>
<dbReference type="RefSeq" id="WP_096799840.1">
    <property type="nucleotide sequence ID" value="NZ_CP023564.1"/>
</dbReference>
<evidence type="ECO:0000313" key="2">
    <source>
        <dbReference type="EMBL" id="ATG55378.1"/>
    </source>
</evidence>
<dbReference type="GO" id="GO:0051301">
    <property type="term" value="P:cell division"/>
    <property type="evidence" value="ECO:0007669"/>
    <property type="project" value="UniProtKB-KW"/>
</dbReference>
<feature type="compositionally biased region" description="Low complexity" evidence="1">
    <location>
        <begin position="76"/>
        <end position="91"/>
    </location>
</feature>
<sequence length="125" mass="13445">MDVRFTPVRFAAGYEMAEVDDFLDRCEKALASGDGSVTAETVLGARFRQTRFSEAYDTDEVDQFLDDVLAPQFRDAAAPAAASREPAPSGEARPRPADAPAAGSGGPVPHPAEQRGFLSRLFGRR</sequence>
<dbReference type="OrthoDB" id="9815492at2"/>
<feature type="region of interest" description="Disordered" evidence="1">
    <location>
        <begin position="76"/>
        <end position="125"/>
    </location>
</feature>
<dbReference type="KEGG" id="bgg:CFK41_11815"/>
<evidence type="ECO:0000256" key="1">
    <source>
        <dbReference type="SAM" id="MobiDB-lite"/>
    </source>
</evidence>
<dbReference type="AlphaFoldDB" id="A0A291GYV1"/>